<reference evidence="4" key="2">
    <citation type="journal article" date="2023" name="IMA Fungus">
        <title>Comparative genomic study of the Penicillium genus elucidates a diverse pangenome and 15 lateral gene transfer events.</title>
        <authorList>
            <person name="Petersen C."/>
            <person name="Sorensen T."/>
            <person name="Nielsen M.R."/>
            <person name="Sondergaard T.E."/>
            <person name="Sorensen J.L."/>
            <person name="Fitzpatrick D.A."/>
            <person name="Frisvad J.C."/>
            <person name="Nielsen K.L."/>
        </authorList>
    </citation>
    <scope>NUCLEOTIDE SEQUENCE</scope>
    <source>
        <strain evidence="4">IBT 21917</strain>
    </source>
</reference>
<dbReference type="AlphaFoldDB" id="A0A9W9LLT9"/>
<feature type="compositionally biased region" description="Pro residues" evidence="1">
    <location>
        <begin position="214"/>
        <end position="229"/>
    </location>
</feature>
<comment type="caution">
    <text evidence="4">The sequence shown here is derived from an EMBL/GenBank/DDBJ whole genome shotgun (WGS) entry which is preliminary data.</text>
</comment>
<gene>
    <name evidence="4" type="ORF">N7492_007576</name>
</gene>
<evidence type="ECO:0000256" key="2">
    <source>
        <dbReference type="SAM" id="Phobius"/>
    </source>
</evidence>
<evidence type="ECO:0000313" key="4">
    <source>
        <dbReference type="EMBL" id="KAJ5162184.1"/>
    </source>
</evidence>
<feature type="region of interest" description="Disordered" evidence="1">
    <location>
        <begin position="118"/>
        <end position="144"/>
    </location>
</feature>
<feature type="region of interest" description="Disordered" evidence="1">
    <location>
        <begin position="177"/>
        <end position="229"/>
    </location>
</feature>
<dbReference type="Proteomes" id="UP001146351">
    <property type="component" value="Unassembled WGS sequence"/>
</dbReference>
<feature type="signal peptide" evidence="3">
    <location>
        <begin position="1"/>
        <end position="19"/>
    </location>
</feature>
<keyword evidence="2" id="KW-1133">Transmembrane helix</keyword>
<keyword evidence="5" id="KW-1185">Reference proteome</keyword>
<feature type="compositionally biased region" description="Low complexity" evidence="1">
    <location>
        <begin position="118"/>
        <end position="140"/>
    </location>
</feature>
<feature type="transmembrane region" description="Helical" evidence="2">
    <location>
        <begin position="150"/>
        <end position="173"/>
    </location>
</feature>
<evidence type="ECO:0000313" key="5">
    <source>
        <dbReference type="Proteomes" id="UP001146351"/>
    </source>
</evidence>
<organism evidence="4 5">
    <name type="scientific">Penicillium capsulatum</name>
    <dbReference type="NCBI Taxonomy" id="69766"/>
    <lineage>
        <taxon>Eukaryota</taxon>
        <taxon>Fungi</taxon>
        <taxon>Dikarya</taxon>
        <taxon>Ascomycota</taxon>
        <taxon>Pezizomycotina</taxon>
        <taxon>Eurotiomycetes</taxon>
        <taxon>Eurotiomycetidae</taxon>
        <taxon>Eurotiales</taxon>
        <taxon>Aspergillaceae</taxon>
        <taxon>Penicillium</taxon>
    </lineage>
</organism>
<keyword evidence="3" id="KW-0732">Signal</keyword>
<sequence length="229" mass="24490">MRLLSLSLASGLFSVVATAASNFTDSFPHSEICGPDFVNNQTTATEWCQRTTESDKSGCCIVDKEAWNEDKTRDAMQKWCDSIPAKITVESFSCSSNTDPASSFGSLFSDDDDDSYDSTSSWDPLSSSSSSSTDTDSSNSEESNGMSRGAIVGMVLGIIAAVGLFIILGRWLAMSGRSSSSQSPKVTTTWTIPDQQSSARNRPREPASPVERSPTPPPVYSAPPPAYHA</sequence>
<evidence type="ECO:0000256" key="1">
    <source>
        <dbReference type="SAM" id="MobiDB-lite"/>
    </source>
</evidence>
<evidence type="ECO:0008006" key="6">
    <source>
        <dbReference type="Google" id="ProtNLM"/>
    </source>
</evidence>
<proteinExistence type="predicted"/>
<feature type="compositionally biased region" description="Polar residues" evidence="1">
    <location>
        <begin position="177"/>
        <end position="200"/>
    </location>
</feature>
<dbReference type="EMBL" id="JAPQKO010000005">
    <property type="protein sequence ID" value="KAJ5162184.1"/>
    <property type="molecule type" value="Genomic_DNA"/>
</dbReference>
<accession>A0A9W9LLT9</accession>
<reference evidence="4" key="1">
    <citation type="submission" date="2022-11" db="EMBL/GenBank/DDBJ databases">
        <authorList>
            <person name="Petersen C."/>
        </authorList>
    </citation>
    <scope>NUCLEOTIDE SEQUENCE</scope>
    <source>
        <strain evidence="4">IBT 21917</strain>
    </source>
</reference>
<protein>
    <recommendedName>
        <fullName evidence="6">Extracellular membrane protein CFEM domain-containing protein</fullName>
    </recommendedName>
</protein>
<name>A0A9W9LLT9_9EURO</name>
<feature type="chain" id="PRO_5040942635" description="Extracellular membrane protein CFEM domain-containing protein" evidence="3">
    <location>
        <begin position="20"/>
        <end position="229"/>
    </location>
</feature>
<evidence type="ECO:0000256" key="3">
    <source>
        <dbReference type="SAM" id="SignalP"/>
    </source>
</evidence>
<keyword evidence="2" id="KW-0812">Transmembrane</keyword>
<keyword evidence="2" id="KW-0472">Membrane</keyword>